<dbReference type="SUPFAM" id="SSF54523">
    <property type="entry name" value="Pili subunits"/>
    <property type="match status" value="1"/>
</dbReference>
<dbReference type="Pfam" id="PF07963">
    <property type="entry name" value="N_methyl"/>
    <property type="match status" value="1"/>
</dbReference>
<evidence type="ECO:0000256" key="3">
    <source>
        <dbReference type="ARBA" id="ARBA00022475"/>
    </source>
</evidence>
<keyword evidence="14" id="KW-1185">Reference proteome</keyword>
<dbReference type="InterPro" id="IPR022346">
    <property type="entry name" value="T2SS_GspH"/>
</dbReference>
<feature type="transmembrane region" description="Helical" evidence="11">
    <location>
        <begin position="12"/>
        <end position="37"/>
    </location>
</feature>
<organism evidence="13 14">
    <name type="scientific">Microbulbifer epialgicus</name>
    <dbReference type="NCBI Taxonomy" id="393907"/>
    <lineage>
        <taxon>Bacteria</taxon>
        <taxon>Pseudomonadati</taxon>
        <taxon>Pseudomonadota</taxon>
        <taxon>Gammaproteobacteria</taxon>
        <taxon>Cellvibrionales</taxon>
        <taxon>Microbulbiferaceae</taxon>
        <taxon>Microbulbifer</taxon>
    </lineage>
</organism>
<evidence type="ECO:0000259" key="12">
    <source>
        <dbReference type="Pfam" id="PF12019"/>
    </source>
</evidence>
<keyword evidence="5" id="KW-0997">Cell inner membrane</keyword>
<sequence>MNNPEGMQGFTLIELMVVITVLGIVVAIGVPSFSTLIDNNRMSTMTNDLSSTLQYARSEAVRRGSKVQVSAIGSNVQDGLQVWIDDNGNKAFDSGTDTQLRVLEVNPAVITLAAQLNAGALKNVAFSFNARGESSLDETLTLELCDDRNGDYGRQLDLMTSGALRLRPDVACNSGGAN</sequence>
<gene>
    <name evidence="13" type="ORF">ACCI49_06140</name>
</gene>
<evidence type="ECO:0000256" key="10">
    <source>
        <dbReference type="ARBA" id="ARBA00030775"/>
    </source>
</evidence>
<reference evidence="13 14" key="1">
    <citation type="submission" date="2024-08" db="EMBL/GenBank/DDBJ databases">
        <authorList>
            <person name="Ishaq N."/>
        </authorList>
    </citation>
    <scope>NUCLEOTIDE SEQUENCE [LARGE SCALE GENOMIC DNA]</scope>
    <source>
        <strain evidence="13 14">DSM 18651</strain>
    </source>
</reference>
<evidence type="ECO:0000256" key="11">
    <source>
        <dbReference type="SAM" id="Phobius"/>
    </source>
</evidence>
<evidence type="ECO:0000256" key="9">
    <source>
        <dbReference type="ARBA" id="ARBA00025772"/>
    </source>
</evidence>
<proteinExistence type="inferred from homology"/>
<evidence type="ECO:0000256" key="4">
    <source>
        <dbReference type="ARBA" id="ARBA00022481"/>
    </source>
</evidence>
<dbReference type="EMBL" id="JBGMEK010000009">
    <property type="protein sequence ID" value="MFA0810498.1"/>
    <property type="molecule type" value="Genomic_DNA"/>
</dbReference>
<keyword evidence="8 11" id="KW-0472">Membrane</keyword>
<keyword evidence="3" id="KW-1003">Cell membrane</keyword>
<evidence type="ECO:0000313" key="13">
    <source>
        <dbReference type="EMBL" id="MFA0810498.1"/>
    </source>
</evidence>
<keyword evidence="4" id="KW-0488">Methylation</keyword>
<comment type="caution">
    <text evidence="13">The sequence shown here is derived from an EMBL/GenBank/DDBJ whole genome shotgun (WGS) entry which is preliminary data.</text>
</comment>
<evidence type="ECO:0000256" key="8">
    <source>
        <dbReference type="ARBA" id="ARBA00023136"/>
    </source>
</evidence>
<evidence type="ECO:0000313" key="14">
    <source>
        <dbReference type="Proteomes" id="UP001569428"/>
    </source>
</evidence>
<keyword evidence="7 11" id="KW-1133">Transmembrane helix</keyword>
<evidence type="ECO:0000256" key="2">
    <source>
        <dbReference type="ARBA" id="ARBA00021549"/>
    </source>
</evidence>
<dbReference type="RefSeq" id="WP_371838093.1">
    <property type="nucleotide sequence ID" value="NZ_JBGMEK010000009.1"/>
</dbReference>
<evidence type="ECO:0000256" key="7">
    <source>
        <dbReference type="ARBA" id="ARBA00022989"/>
    </source>
</evidence>
<feature type="domain" description="General secretion pathway GspH" evidence="12">
    <location>
        <begin position="46"/>
        <end position="160"/>
    </location>
</feature>
<dbReference type="InterPro" id="IPR012902">
    <property type="entry name" value="N_methyl_site"/>
</dbReference>
<keyword evidence="6 11" id="KW-0812">Transmembrane</keyword>
<name>A0ABV4NYA4_9GAMM</name>
<comment type="subcellular location">
    <subcellularLocation>
        <location evidence="1">Cell inner membrane</location>
        <topology evidence="1">Single-pass membrane protein</topology>
    </subcellularLocation>
</comment>
<dbReference type="NCBIfam" id="TIGR02532">
    <property type="entry name" value="IV_pilin_GFxxxE"/>
    <property type="match status" value="1"/>
</dbReference>
<evidence type="ECO:0000256" key="1">
    <source>
        <dbReference type="ARBA" id="ARBA00004377"/>
    </source>
</evidence>
<evidence type="ECO:0000256" key="5">
    <source>
        <dbReference type="ARBA" id="ARBA00022519"/>
    </source>
</evidence>
<protein>
    <recommendedName>
        <fullName evidence="2">Type II secretion system protein H</fullName>
    </recommendedName>
    <alternativeName>
        <fullName evidence="10">General secretion pathway protein H</fullName>
    </alternativeName>
</protein>
<evidence type="ECO:0000256" key="6">
    <source>
        <dbReference type="ARBA" id="ARBA00022692"/>
    </source>
</evidence>
<dbReference type="InterPro" id="IPR045584">
    <property type="entry name" value="Pilin-like"/>
</dbReference>
<accession>A0ABV4NYA4</accession>
<dbReference type="Pfam" id="PF12019">
    <property type="entry name" value="GspH"/>
    <property type="match status" value="1"/>
</dbReference>
<comment type="similarity">
    <text evidence="9">Belongs to the GSP H family.</text>
</comment>
<dbReference type="Gene3D" id="3.55.40.10">
    <property type="entry name" value="minor pseudopilin epsh domain"/>
    <property type="match status" value="1"/>
</dbReference>
<dbReference type="PROSITE" id="PS00409">
    <property type="entry name" value="PROKAR_NTER_METHYL"/>
    <property type="match status" value="1"/>
</dbReference>
<dbReference type="Proteomes" id="UP001569428">
    <property type="component" value="Unassembled WGS sequence"/>
</dbReference>